<dbReference type="InterPro" id="IPR024317">
    <property type="entry name" value="Dynein_heavy_chain_D4_dom"/>
</dbReference>
<dbReference type="InterPro" id="IPR041466">
    <property type="entry name" value="Dynein_AAA5_ext"/>
</dbReference>
<dbReference type="EMBL" id="BGZK01000001">
    <property type="protein sequence ID" value="GBO98705.1"/>
    <property type="molecule type" value="Genomic_DNA"/>
</dbReference>
<feature type="domain" description="Dynein heavy chain coiled coil stalk" evidence="15">
    <location>
        <begin position="1077"/>
        <end position="1285"/>
    </location>
</feature>
<evidence type="ECO:0000256" key="7">
    <source>
        <dbReference type="ARBA" id="ARBA00023017"/>
    </source>
</evidence>
<dbReference type="Proteomes" id="UP000299102">
    <property type="component" value="Unassembled WGS sequence"/>
</dbReference>
<dbReference type="Gene3D" id="1.20.920.20">
    <property type="match status" value="1"/>
</dbReference>
<comment type="similarity">
    <text evidence="2">Belongs to the dynein heavy chain family.</text>
</comment>
<dbReference type="InterPro" id="IPR043157">
    <property type="entry name" value="Dynein_AAA1S"/>
</dbReference>
<evidence type="ECO:0000256" key="6">
    <source>
        <dbReference type="ARBA" id="ARBA00022840"/>
    </source>
</evidence>
<protein>
    <submittedName>
        <fullName evidence="18">Dynein heavy chain 2, axonemal</fullName>
    </submittedName>
</protein>
<comment type="caution">
    <text evidence="18">The sequence shown here is derived from an EMBL/GenBank/DDBJ whole genome shotgun (WGS) entry which is preliminary data.</text>
</comment>
<dbReference type="Pfam" id="PF17852">
    <property type="entry name" value="Dynein_AAA_lid"/>
    <property type="match status" value="1"/>
</dbReference>
<dbReference type="InterPro" id="IPR027417">
    <property type="entry name" value="P-loop_NTPase"/>
</dbReference>
<feature type="domain" description="ATPase dynein-related AAA" evidence="13">
    <location>
        <begin position="116"/>
        <end position="256"/>
    </location>
</feature>
<keyword evidence="10" id="KW-0505">Motor protein</keyword>
<dbReference type="Gene3D" id="1.20.920.30">
    <property type="match status" value="1"/>
</dbReference>
<dbReference type="GO" id="GO:0051959">
    <property type="term" value="F:dynein light intermediate chain binding"/>
    <property type="evidence" value="ECO:0007669"/>
    <property type="project" value="InterPro"/>
</dbReference>
<evidence type="ECO:0000256" key="12">
    <source>
        <dbReference type="ARBA" id="ARBA00023273"/>
    </source>
</evidence>
<keyword evidence="4" id="KW-0493">Microtubule</keyword>
<keyword evidence="12" id="KW-0966">Cell projection</keyword>
<evidence type="ECO:0000256" key="4">
    <source>
        <dbReference type="ARBA" id="ARBA00022701"/>
    </source>
</evidence>
<dbReference type="InterPro" id="IPR011704">
    <property type="entry name" value="ATPase_dyneun-rel_AAA"/>
</dbReference>
<reference evidence="18 19" key="1">
    <citation type="journal article" date="2019" name="Commun. Biol.">
        <title>The bagworm genome reveals a unique fibroin gene that provides high tensile strength.</title>
        <authorList>
            <person name="Kono N."/>
            <person name="Nakamura H."/>
            <person name="Ohtoshi R."/>
            <person name="Tomita M."/>
            <person name="Numata K."/>
            <person name="Arakawa K."/>
        </authorList>
    </citation>
    <scope>NUCLEOTIDE SEQUENCE [LARGE SCALE GENOMIC DNA]</scope>
</reference>
<evidence type="ECO:0000256" key="9">
    <source>
        <dbReference type="ARBA" id="ARBA00023069"/>
    </source>
</evidence>
<name>A0A4C1SA17_EUMVA</name>
<keyword evidence="19" id="KW-1185">Reference proteome</keyword>
<sequence length="1287" mass="146175">MRDMNVARLTFKDVPLFEGIMQDIFPNVEVPTLDYEMLEGAISAEMRLVGLQPVKGALHKVIQTYETKCDFTTNPVSSFDNGLPFDFDSGTALDSNPAFVFDFDMGDLQNSRHSSILLGDTNTAKTVSWKILAATLSRLHKQKLPGFENVQLYPMNPKALTLGELYGEYNLATGEWKDGVLSSIMRNTCQDESPDQKWIIFDGPVDAVWIENLNSVMDDNKLLTLVNSERIAMPAQVSLLLETLDLAVASPATVSRNGMVYSDYKDLGWWPFVNSWLDTIKELDYREMLRRNFLTILTPILELKRLQLTEGHGVKGQELTGVRSMCRLLTPLPAPGPPASDQDDIEGFVKMRFMFAVIQVLCPASQEIEFYPSSLRSIWQSSLRSSIIVYHFTPANVSRVLSITSPATLDETSRRKFDNWVREHEGIFPLKDTVYDYYVDERLRQFRPWEDQLPEHWRYNPASGFHMILVPTAEFLRVQLIAIEMLKCGHSVLVGGPTGTGKTCLIQGTLASLDMTQYSTQVINMSAQTTSENVQDIIEARLEKRTKGNYVPAGGKKMIAFLDDINMPARDEYGSQPPLELLRLWYDHGYWFDRQKQWRKNVKPRVQGMVLAGVAGSPGGARSPLPARLLSCFHAFYLTTPTQTQLNNIFGTMLNQHLQEFDEETKTVGETILMQIAKKRLKGLLRSNKDYQNTRPRFLRLWVHECFRVFYDRLTEDKDRDWFVAHVGDMLGKHFDLTFHALCPSKTPPLFGHFLNPFEVYEDILDMAALRKYIVNQLDEYNGSPGVVKMDLVLFKDAIEHICRIVRVISQQRGNVLCVGIGGSGRQSLTRLASYICEYNSFQVVVTKTYGVKEFREDLKGLYTSCGVDAKKTTFIFSDTQIVEQSFTEIINNLLSSGEITNLYKPDEFEDVKQGLEKPMKAANVMQTNEAVNLFLIERVRAHLHIVLCFSPIGDEFRNRIRQYPALINSTTTDWFLEWPREALLEVAYKFLEGVELLASITGEPIKKEPNREDILRGSTASIMSLIHSSVGRYCVKMWQELRRTNYVTPTNYLELVSGYKEMLQNKRAEVALQANKLRNGLGKVEETTLLVATMSAELEVAKEQVAEYTEQCVQYMGVINAQQRNADEQQRNVAARSKKTMEEEVQCKKLADAAMKDLASAMPALEEAVQALDALNKKDITEVKSYAKPPQKVEMVLEAVLILLGHEPTWAEAKRQLADQYFLDKLRDFDKDNISDKTLKKIATYTSKADFDPEIVGTVSLAAKSLCLWVRAIEKYGKVYKSVKSS</sequence>
<accession>A0A4C1SA17</accession>
<evidence type="ECO:0000259" key="14">
    <source>
        <dbReference type="Pfam" id="PF12774"/>
    </source>
</evidence>
<dbReference type="InterPro" id="IPR024743">
    <property type="entry name" value="Dynein_HC_stalk"/>
</dbReference>
<keyword evidence="5" id="KW-0547">Nucleotide-binding</keyword>
<dbReference type="SUPFAM" id="SSF52540">
    <property type="entry name" value="P-loop containing nucleoside triphosphate hydrolases"/>
    <property type="match status" value="3"/>
</dbReference>
<dbReference type="GO" id="GO:0030286">
    <property type="term" value="C:dynein complex"/>
    <property type="evidence" value="ECO:0007669"/>
    <property type="project" value="UniProtKB-KW"/>
</dbReference>
<evidence type="ECO:0000259" key="15">
    <source>
        <dbReference type="Pfam" id="PF12777"/>
    </source>
</evidence>
<evidence type="ECO:0000256" key="11">
    <source>
        <dbReference type="ARBA" id="ARBA00023212"/>
    </source>
</evidence>
<keyword evidence="11" id="KW-0206">Cytoskeleton</keyword>
<evidence type="ECO:0000256" key="2">
    <source>
        <dbReference type="ARBA" id="ARBA00008887"/>
    </source>
</evidence>
<dbReference type="Pfam" id="PF12777">
    <property type="entry name" value="MT"/>
    <property type="match status" value="1"/>
</dbReference>
<keyword evidence="7" id="KW-0243">Dynein</keyword>
<dbReference type="GO" id="GO:0016887">
    <property type="term" value="F:ATP hydrolysis activity"/>
    <property type="evidence" value="ECO:0007669"/>
    <property type="project" value="InterPro"/>
</dbReference>
<feature type="domain" description="Dynein heavy chain AAA module D4" evidence="16">
    <location>
        <begin position="790"/>
        <end position="1063"/>
    </location>
</feature>
<evidence type="ECO:0000256" key="8">
    <source>
        <dbReference type="ARBA" id="ARBA00023054"/>
    </source>
</evidence>
<evidence type="ECO:0000259" key="17">
    <source>
        <dbReference type="Pfam" id="PF17852"/>
    </source>
</evidence>
<dbReference type="Pfam" id="PF07728">
    <property type="entry name" value="AAA_5"/>
    <property type="match status" value="1"/>
</dbReference>
<evidence type="ECO:0000259" key="16">
    <source>
        <dbReference type="Pfam" id="PF12780"/>
    </source>
</evidence>
<dbReference type="GO" id="GO:0045505">
    <property type="term" value="F:dynein intermediate chain binding"/>
    <property type="evidence" value="ECO:0007669"/>
    <property type="project" value="InterPro"/>
</dbReference>
<dbReference type="InterPro" id="IPR026983">
    <property type="entry name" value="DHC"/>
</dbReference>
<gene>
    <name evidence="18" type="primary">Dnah2</name>
    <name evidence="18" type="ORF">EVAR_214_1</name>
</gene>
<evidence type="ECO:0000256" key="10">
    <source>
        <dbReference type="ARBA" id="ARBA00023175"/>
    </source>
</evidence>
<keyword evidence="9" id="KW-0969">Cilium</keyword>
<keyword evidence="3" id="KW-0963">Cytoplasm</keyword>
<comment type="subcellular location">
    <subcellularLocation>
        <location evidence="1">Cytoplasm</location>
        <location evidence="1">Cytoskeleton</location>
        <location evidence="1">Cilium axoneme</location>
    </subcellularLocation>
</comment>
<dbReference type="FunFam" id="3.40.50.300:FF:002141">
    <property type="entry name" value="Dynein heavy chain"/>
    <property type="match status" value="1"/>
</dbReference>
<keyword evidence="6" id="KW-0067">ATP-binding</keyword>
<evidence type="ECO:0000313" key="19">
    <source>
        <dbReference type="Proteomes" id="UP000299102"/>
    </source>
</evidence>
<evidence type="ECO:0000256" key="1">
    <source>
        <dbReference type="ARBA" id="ARBA00004430"/>
    </source>
</evidence>
<dbReference type="GO" id="GO:0005524">
    <property type="term" value="F:ATP binding"/>
    <property type="evidence" value="ECO:0007669"/>
    <property type="project" value="UniProtKB-KW"/>
</dbReference>
<evidence type="ECO:0000256" key="5">
    <source>
        <dbReference type="ARBA" id="ARBA00022741"/>
    </source>
</evidence>
<feature type="domain" description="Dynein heavy chain hydrolytic ATP-binding dynein motor region" evidence="14">
    <location>
        <begin position="1"/>
        <end position="68"/>
    </location>
</feature>
<dbReference type="OrthoDB" id="447173at2759"/>
<feature type="domain" description="Dynein heavy chain AAA 5 extension" evidence="17">
    <location>
        <begin position="407"/>
        <end position="451"/>
    </location>
</feature>
<dbReference type="GO" id="GO:0007018">
    <property type="term" value="P:microtubule-based movement"/>
    <property type="evidence" value="ECO:0007669"/>
    <property type="project" value="InterPro"/>
</dbReference>
<proteinExistence type="inferred from homology"/>
<keyword evidence="8" id="KW-0175">Coiled coil</keyword>
<dbReference type="PANTHER" id="PTHR22878:SF68">
    <property type="entry name" value="DYNEIN HEAVY CHAIN 6, AXONEMAL-LIKE"/>
    <property type="match status" value="1"/>
</dbReference>
<dbReference type="InterPro" id="IPR035699">
    <property type="entry name" value="AAA_6"/>
</dbReference>
<dbReference type="Pfam" id="PF12780">
    <property type="entry name" value="AAA_8"/>
    <property type="match status" value="1"/>
</dbReference>
<dbReference type="Gene3D" id="1.10.8.710">
    <property type="match status" value="1"/>
</dbReference>
<evidence type="ECO:0000256" key="3">
    <source>
        <dbReference type="ARBA" id="ARBA00022490"/>
    </source>
</evidence>
<dbReference type="GO" id="GO:0005874">
    <property type="term" value="C:microtubule"/>
    <property type="evidence" value="ECO:0007669"/>
    <property type="project" value="UniProtKB-KW"/>
</dbReference>
<evidence type="ECO:0000259" key="13">
    <source>
        <dbReference type="Pfam" id="PF07728"/>
    </source>
</evidence>
<dbReference type="Pfam" id="PF12775">
    <property type="entry name" value="AAA_7"/>
    <property type="match status" value="1"/>
</dbReference>
<dbReference type="Gene3D" id="3.40.50.300">
    <property type="entry name" value="P-loop containing nucleotide triphosphate hydrolases"/>
    <property type="match status" value="3"/>
</dbReference>
<dbReference type="GO" id="GO:0005930">
    <property type="term" value="C:axoneme"/>
    <property type="evidence" value="ECO:0007669"/>
    <property type="project" value="UniProtKB-SubCell"/>
</dbReference>
<organism evidence="18 19">
    <name type="scientific">Eumeta variegata</name>
    <name type="common">Bagworm moth</name>
    <name type="synonym">Eumeta japonica</name>
    <dbReference type="NCBI Taxonomy" id="151549"/>
    <lineage>
        <taxon>Eukaryota</taxon>
        <taxon>Metazoa</taxon>
        <taxon>Ecdysozoa</taxon>
        <taxon>Arthropoda</taxon>
        <taxon>Hexapoda</taxon>
        <taxon>Insecta</taxon>
        <taxon>Pterygota</taxon>
        <taxon>Neoptera</taxon>
        <taxon>Endopterygota</taxon>
        <taxon>Lepidoptera</taxon>
        <taxon>Glossata</taxon>
        <taxon>Ditrysia</taxon>
        <taxon>Tineoidea</taxon>
        <taxon>Psychidae</taxon>
        <taxon>Oiketicinae</taxon>
        <taxon>Eumeta</taxon>
    </lineage>
</organism>
<evidence type="ECO:0000313" key="18">
    <source>
        <dbReference type="EMBL" id="GBO98705.1"/>
    </source>
</evidence>
<dbReference type="PANTHER" id="PTHR22878">
    <property type="entry name" value="DYNEIN HEAVY CHAIN 6, AXONEMAL-LIKE-RELATED"/>
    <property type="match status" value="1"/>
</dbReference>
<dbReference type="STRING" id="151549.A0A4C1SA17"/>
<dbReference type="Pfam" id="PF12774">
    <property type="entry name" value="AAA_6"/>
    <property type="match status" value="1"/>
</dbReference>